<sequence length="88" mass="9954">MAITVYSSPSCSQCRMTKHILERDGIIYTPVDLSTDLDAHRFVTRELGYKQAPVVYAVFPDGHVEHWTGLRPDLLQKYIDAFAQEVAA</sequence>
<reference evidence="2 3" key="1">
    <citation type="submission" date="2019-07" db="EMBL/GenBank/DDBJ databases">
        <title>Draft genome sequence of Brevibacterium aurantiacum XU54 isolated from Xinjiang China.</title>
        <authorList>
            <person name="Xu X."/>
        </authorList>
    </citation>
    <scope>NUCLEOTIDE SEQUENCE [LARGE SCALE GENOMIC DNA]</scope>
    <source>
        <strain evidence="2 3">XU54</strain>
    </source>
</reference>
<organism evidence="2 3">
    <name type="scientific">Brevibacterium aurantiacum</name>
    <dbReference type="NCBI Taxonomy" id="273384"/>
    <lineage>
        <taxon>Bacteria</taxon>
        <taxon>Bacillati</taxon>
        <taxon>Actinomycetota</taxon>
        <taxon>Actinomycetes</taxon>
        <taxon>Micrococcales</taxon>
        <taxon>Brevibacteriaceae</taxon>
        <taxon>Brevibacterium</taxon>
    </lineage>
</organism>
<keyword evidence="3" id="KW-1185">Reference proteome</keyword>
<dbReference type="RefSeq" id="WP_143924219.1">
    <property type="nucleotide sequence ID" value="NZ_VLTK01000015.1"/>
</dbReference>
<dbReference type="Pfam" id="PF00462">
    <property type="entry name" value="Glutaredoxin"/>
    <property type="match status" value="1"/>
</dbReference>
<accession>A0A556C5B7</accession>
<gene>
    <name evidence="2" type="ORF">FO013_19470</name>
</gene>
<dbReference type="Proteomes" id="UP000316406">
    <property type="component" value="Unassembled WGS sequence"/>
</dbReference>
<protein>
    <submittedName>
        <fullName evidence="2">NrdH-redoxin</fullName>
    </submittedName>
</protein>
<dbReference type="OrthoDB" id="8545217at2"/>
<evidence type="ECO:0000313" key="2">
    <source>
        <dbReference type="EMBL" id="TSI12655.1"/>
    </source>
</evidence>
<dbReference type="EMBL" id="VLTK01000015">
    <property type="protein sequence ID" value="TSI12655.1"/>
    <property type="molecule type" value="Genomic_DNA"/>
</dbReference>
<dbReference type="PROSITE" id="PS51354">
    <property type="entry name" value="GLUTAREDOXIN_2"/>
    <property type="match status" value="1"/>
</dbReference>
<dbReference type="InterPro" id="IPR002109">
    <property type="entry name" value="Glutaredoxin"/>
</dbReference>
<evidence type="ECO:0000259" key="1">
    <source>
        <dbReference type="Pfam" id="PF00462"/>
    </source>
</evidence>
<dbReference type="AlphaFoldDB" id="A0A556C5B7"/>
<evidence type="ECO:0000313" key="3">
    <source>
        <dbReference type="Proteomes" id="UP000316406"/>
    </source>
</evidence>
<name>A0A556C5B7_BREAU</name>
<dbReference type="SUPFAM" id="SSF52833">
    <property type="entry name" value="Thioredoxin-like"/>
    <property type="match status" value="1"/>
</dbReference>
<dbReference type="Gene3D" id="3.40.30.10">
    <property type="entry name" value="Glutaredoxin"/>
    <property type="match status" value="1"/>
</dbReference>
<dbReference type="InterPro" id="IPR036249">
    <property type="entry name" value="Thioredoxin-like_sf"/>
</dbReference>
<dbReference type="CDD" id="cd02976">
    <property type="entry name" value="NrdH"/>
    <property type="match status" value="1"/>
</dbReference>
<feature type="domain" description="Glutaredoxin" evidence="1">
    <location>
        <begin position="3"/>
        <end position="56"/>
    </location>
</feature>
<proteinExistence type="predicted"/>
<comment type="caution">
    <text evidence="2">The sequence shown here is derived from an EMBL/GenBank/DDBJ whole genome shotgun (WGS) entry which is preliminary data.</text>
</comment>